<sequence length="91" mass="10304">MELLQLHGELQPDRIRAWLDELGDGATPWDDDDDVDIGTTEPDIRELMVKLLRTYRDLINAQGACPPASTLNVQHHIDTGDAAPIMMRRRL</sequence>
<reference evidence="1" key="1">
    <citation type="submission" date="2023-04" db="EMBL/GenBank/DDBJ databases">
        <title>Phytophthora fragariaefolia NBRC 109709.</title>
        <authorList>
            <person name="Ichikawa N."/>
            <person name="Sato H."/>
            <person name="Tonouchi N."/>
        </authorList>
    </citation>
    <scope>NUCLEOTIDE SEQUENCE</scope>
    <source>
        <strain evidence="1">NBRC 109709</strain>
    </source>
</reference>
<accession>A0A9W6X4H0</accession>
<proteinExistence type="predicted"/>
<comment type="caution">
    <text evidence="1">The sequence shown here is derived from an EMBL/GenBank/DDBJ whole genome shotgun (WGS) entry which is preliminary data.</text>
</comment>
<name>A0A9W6X4H0_9STRA</name>
<dbReference type="OrthoDB" id="126689at2759"/>
<keyword evidence="2" id="KW-1185">Reference proteome</keyword>
<gene>
    <name evidence="1" type="ORF">Pfra01_000700800</name>
</gene>
<dbReference type="EMBL" id="BSXT01000613">
    <property type="protein sequence ID" value="GMF31044.1"/>
    <property type="molecule type" value="Genomic_DNA"/>
</dbReference>
<dbReference type="Proteomes" id="UP001165121">
    <property type="component" value="Unassembled WGS sequence"/>
</dbReference>
<evidence type="ECO:0000313" key="2">
    <source>
        <dbReference type="Proteomes" id="UP001165121"/>
    </source>
</evidence>
<organism evidence="1 2">
    <name type="scientific">Phytophthora fragariaefolia</name>
    <dbReference type="NCBI Taxonomy" id="1490495"/>
    <lineage>
        <taxon>Eukaryota</taxon>
        <taxon>Sar</taxon>
        <taxon>Stramenopiles</taxon>
        <taxon>Oomycota</taxon>
        <taxon>Peronosporomycetes</taxon>
        <taxon>Peronosporales</taxon>
        <taxon>Peronosporaceae</taxon>
        <taxon>Phytophthora</taxon>
    </lineage>
</organism>
<protein>
    <submittedName>
        <fullName evidence="1">Unnamed protein product</fullName>
    </submittedName>
</protein>
<evidence type="ECO:0000313" key="1">
    <source>
        <dbReference type="EMBL" id="GMF31044.1"/>
    </source>
</evidence>
<dbReference type="AlphaFoldDB" id="A0A9W6X4H0"/>